<dbReference type="InterPro" id="IPR008333">
    <property type="entry name" value="Cbr1-like_FAD-bd_dom"/>
</dbReference>
<keyword evidence="6" id="KW-0479">Metal-binding</keyword>
<evidence type="ECO:0000256" key="4">
    <source>
        <dbReference type="ARBA" id="ARBA00022692"/>
    </source>
</evidence>
<dbReference type="Pfam" id="PF01794">
    <property type="entry name" value="Ferric_reduct"/>
    <property type="match status" value="1"/>
</dbReference>
<feature type="transmembrane region" description="Helical" evidence="13">
    <location>
        <begin position="193"/>
        <end position="213"/>
    </location>
</feature>
<evidence type="ECO:0000256" key="2">
    <source>
        <dbReference type="ARBA" id="ARBA00004141"/>
    </source>
</evidence>
<comment type="subcellular location">
    <subcellularLocation>
        <location evidence="2">Membrane</location>
        <topology evidence="2">Multi-pass membrane protein</topology>
    </subcellularLocation>
</comment>
<dbReference type="InterPro" id="IPR013130">
    <property type="entry name" value="Fe3_Rdtase_TM_dom"/>
</dbReference>
<name>A0A3N3DY69_9VIBR</name>
<keyword evidence="7" id="KW-0274">FAD</keyword>
<feature type="transmembrane region" description="Helical" evidence="13">
    <location>
        <begin position="80"/>
        <end position="98"/>
    </location>
</feature>
<dbReference type="InterPro" id="IPR017938">
    <property type="entry name" value="Riboflavin_synthase-like_b-brl"/>
</dbReference>
<evidence type="ECO:0000256" key="1">
    <source>
        <dbReference type="ARBA" id="ARBA00001974"/>
    </source>
</evidence>
<evidence type="ECO:0000256" key="6">
    <source>
        <dbReference type="ARBA" id="ARBA00022723"/>
    </source>
</evidence>
<evidence type="ECO:0000256" key="13">
    <source>
        <dbReference type="SAM" id="Phobius"/>
    </source>
</evidence>
<keyword evidence="4 13" id="KW-0812">Transmembrane</keyword>
<dbReference type="CDD" id="cd06198">
    <property type="entry name" value="FNR_like_3"/>
    <property type="match status" value="1"/>
</dbReference>
<feature type="domain" description="FAD-binding FR-type" evidence="14">
    <location>
        <begin position="219"/>
        <end position="315"/>
    </location>
</feature>
<evidence type="ECO:0000313" key="16">
    <source>
        <dbReference type="Proteomes" id="UP000278792"/>
    </source>
</evidence>
<keyword evidence="11" id="KW-0411">Iron-sulfur</keyword>
<organism evidence="15 16">
    <name type="scientific">Vibrio ponticus</name>
    <dbReference type="NCBI Taxonomy" id="265668"/>
    <lineage>
        <taxon>Bacteria</taxon>
        <taxon>Pseudomonadati</taxon>
        <taxon>Pseudomonadota</taxon>
        <taxon>Gammaproteobacteria</taxon>
        <taxon>Vibrionales</taxon>
        <taxon>Vibrionaceae</taxon>
        <taxon>Vibrio</taxon>
    </lineage>
</organism>
<dbReference type="GO" id="GO:0016491">
    <property type="term" value="F:oxidoreductase activity"/>
    <property type="evidence" value="ECO:0007669"/>
    <property type="project" value="UniProtKB-KW"/>
</dbReference>
<comment type="cofactor">
    <cofactor evidence="1">
        <name>FAD</name>
        <dbReference type="ChEBI" id="CHEBI:57692"/>
    </cofactor>
</comment>
<evidence type="ECO:0000256" key="10">
    <source>
        <dbReference type="ARBA" id="ARBA00023004"/>
    </source>
</evidence>
<dbReference type="InterPro" id="IPR039261">
    <property type="entry name" value="FNR_nucleotide-bd"/>
</dbReference>
<protein>
    <submittedName>
        <fullName evidence="15">Oxidoreductase</fullName>
    </submittedName>
</protein>
<dbReference type="GO" id="GO:0046872">
    <property type="term" value="F:metal ion binding"/>
    <property type="evidence" value="ECO:0007669"/>
    <property type="project" value="UniProtKB-KW"/>
</dbReference>
<dbReference type="PRINTS" id="PR00410">
    <property type="entry name" value="PHEHYDRXLASE"/>
</dbReference>
<evidence type="ECO:0000256" key="3">
    <source>
        <dbReference type="ARBA" id="ARBA00022630"/>
    </source>
</evidence>
<keyword evidence="3" id="KW-0285">Flavoprotein</keyword>
<gene>
    <name evidence="15" type="ORF">EGH82_14180</name>
</gene>
<dbReference type="AlphaFoldDB" id="A0A3N3DY69"/>
<dbReference type="SUPFAM" id="SSF63380">
    <property type="entry name" value="Riboflavin synthase domain-like"/>
    <property type="match status" value="1"/>
</dbReference>
<dbReference type="RefSeq" id="WP_123782582.1">
    <property type="nucleotide sequence ID" value="NZ_RKIK01000044.1"/>
</dbReference>
<evidence type="ECO:0000256" key="5">
    <source>
        <dbReference type="ARBA" id="ARBA00022714"/>
    </source>
</evidence>
<evidence type="ECO:0000313" key="15">
    <source>
        <dbReference type="EMBL" id="ROV59329.1"/>
    </source>
</evidence>
<dbReference type="InterPro" id="IPR050415">
    <property type="entry name" value="MRET"/>
</dbReference>
<dbReference type="SUPFAM" id="SSF52343">
    <property type="entry name" value="Ferredoxin reductase-like, C-terminal NADP-linked domain"/>
    <property type="match status" value="1"/>
</dbReference>
<keyword evidence="12 13" id="KW-0472">Membrane</keyword>
<accession>A0A3N3DY69</accession>
<dbReference type="GO" id="GO:0050660">
    <property type="term" value="F:flavin adenine dinucleotide binding"/>
    <property type="evidence" value="ECO:0007669"/>
    <property type="project" value="TreeGrafter"/>
</dbReference>
<dbReference type="PROSITE" id="PS51384">
    <property type="entry name" value="FAD_FR"/>
    <property type="match status" value="1"/>
</dbReference>
<evidence type="ECO:0000256" key="12">
    <source>
        <dbReference type="ARBA" id="ARBA00023136"/>
    </source>
</evidence>
<feature type="transmembrane region" description="Helical" evidence="13">
    <location>
        <begin position="169"/>
        <end position="187"/>
    </location>
</feature>
<evidence type="ECO:0000259" key="14">
    <source>
        <dbReference type="PROSITE" id="PS51384"/>
    </source>
</evidence>
<proteinExistence type="predicted"/>
<comment type="caution">
    <text evidence="15">The sequence shown here is derived from an EMBL/GenBank/DDBJ whole genome shotgun (WGS) entry which is preliminary data.</text>
</comment>
<evidence type="ECO:0000256" key="7">
    <source>
        <dbReference type="ARBA" id="ARBA00022827"/>
    </source>
</evidence>
<dbReference type="EMBL" id="RKIK01000044">
    <property type="protein sequence ID" value="ROV59329.1"/>
    <property type="molecule type" value="Genomic_DNA"/>
</dbReference>
<keyword evidence="10" id="KW-0408">Iron</keyword>
<dbReference type="InterPro" id="IPR017927">
    <property type="entry name" value="FAD-bd_FR_type"/>
</dbReference>
<feature type="transmembrane region" description="Helical" evidence="13">
    <location>
        <begin position="140"/>
        <end position="157"/>
    </location>
</feature>
<dbReference type="PANTHER" id="PTHR47354:SF8">
    <property type="entry name" value="1,2-PHENYLACETYL-COA EPOXIDASE, SUBUNIT E"/>
    <property type="match status" value="1"/>
</dbReference>
<feature type="transmembrane region" description="Helical" evidence="13">
    <location>
        <begin position="38"/>
        <end position="59"/>
    </location>
</feature>
<keyword evidence="5" id="KW-0001">2Fe-2S</keyword>
<evidence type="ECO:0000256" key="9">
    <source>
        <dbReference type="ARBA" id="ARBA00023002"/>
    </source>
</evidence>
<keyword evidence="8 13" id="KW-1133">Transmembrane helix</keyword>
<dbReference type="GO" id="GO:0016020">
    <property type="term" value="C:membrane"/>
    <property type="evidence" value="ECO:0007669"/>
    <property type="project" value="UniProtKB-SubCell"/>
</dbReference>
<dbReference type="GO" id="GO:0051537">
    <property type="term" value="F:2 iron, 2 sulfur cluster binding"/>
    <property type="evidence" value="ECO:0007669"/>
    <property type="project" value="UniProtKB-KW"/>
</dbReference>
<dbReference type="Gene3D" id="2.40.30.10">
    <property type="entry name" value="Translation factors"/>
    <property type="match status" value="1"/>
</dbReference>
<dbReference type="Proteomes" id="UP000278792">
    <property type="component" value="Unassembled WGS sequence"/>
</dbReference>
<dbReference type="Gene3D" id="3.40.50.80">
    <property type="entry name" value="Nucleotide-binding domain of ferredoxin-NADP reductase (FNR) module"/>
    <property type="match status" value="1"/>
</dbReference>
<evidence type="ECO:0000256" key="8">
    <source>
        <dbReference type="ARBA" id="ARBA00022989"/>
    </source>
</evidence>
<dbReference type="PANTHER" id="PTHR47354">
    <property type="entry name" value="NADH OXIDOREDUCTASE HCR"/>
    <property type="match status" value="1"/>
</dbReference>
<keyword evidence="9" id="KW-0560">Oxidoreductase</keyword>
<reference evidence="15 16" key="1">
    <citation type="submission" date="2018-11" db="EMBL/GenBank/DDBJ databases">
        <title>Vibrio ponticus strain CAIM 1751 pathogenic for the snapper Lutjanus guttatus.</title>
        <authorList>
            <person name="Soto-Rodriguez S."/>
            <person name="Lozano-Olvera R."/>
            <person name="Gomez-Gil B."/>
        </authorList>
    </citation>
    <scope>NUCLEOTIDE SEQUENCE [LARGE SCALE GENOMIC DNA]</scope>
    <source>
        <strain evidence="15 16">CAIM 1751</strain>
    </source>
</reference>
<sequence length="452" mass="50749">MKKLYLTVVTLVATCTLIWLQAEPNLFSYDQFMQWRSALIQGTGIVSLLLLTLTMLLALRLPIIDRLTAGLDKSYRLHKWVAIYGVLLGAVHWLLAIVPKKLVQYGLLERGSHSRPQLDPESFQAMVMGLRGDAESIGEMALYAFIALTLIALFAPIQYKRFKLTHKAMAVAFVVIAYHSVVLLKPAYWSSLITPIVLLLAVVGIACAVWSLLGKVGKKRRYQGNVEALKLDAANQTQTLRLNVPNWRGHNAGQFAFLKVKGEEAHPFTISSTNDKPYIEFTIKALGDFTANLNQYVAVGDGIEIEGPYGHFEFDDDKQQVWIAGGIGIAAFKARLQQLAINHAEQNDVESREGKPVHLYYCTQAPSPELVTELEHLAKQAKVHFHLIDNRTMRFLTIDKIKNQLFSGTSGSLDNLSFWFCGPTGFSQALKQQLKQQRFDLNGFHSELFNFR</sequence>
<evidence type="ECO:0000256" key="11">
    <source>
        <dbReference type="ARBA" id="ARBA00023014"/>
    </source>
</evidence>
<dbReference type="Pfam" id="PF00970">
    <property type="entry name" value="FAD_binding_6"/>
    <property type="match status" value="1"/>
</dbReference>